<dbReference type="SUPFAM" id="SSF52304">
    <property type="entry name" value="Type II 3-dehydroquinate dehydratase"/>
    <property type="match status" value="1"/>
</dbReference>
<dbReference type="EMBL" id="NEVM01000001">
    <property type="protein sequence ID" value="OZI37198.1"/>
    <property type="molecule type" value="Genomic_DNA"/>
</dbReference>
<dbReference type="InterPro" id="IPR036441">
    <property type="entry name" value="DHquinase_II_sf"/>
</dbReference>
<evidence type="ECO:0000313" key="10">
    <source>
        <dbReference type="Proteomes" id="UP000216020"/>
    </source>
</evidence>
<name>A0A261SID4_9BORD</name>
<dbReference type="RefSeq" id="WP_094851305.1">
    <property type="nucleotide sequence ID" value="NZ_NEVM01000001.1"/>
</dbReference>
<dbReference type="GO" id="GO:0019631">
    <property type="term" value="P:quinate catabolic process"/>
    <property type="evidence" value="ECO:0007669"/>
    <property type="project" value="TreeGrafter"/>
</dbReference>
<dbReference type="PANTHER" id="PTHR21272">
    <property type="entry name" value="CATABOLIC 3-DEHYDROQUINASE"/>
    <property type="match status" value="1"/>
</dbReference>
<feature type="binding site" evidence="7">
    <location>
        <position position="131"/>
    </location>
    <ligand>
        <name>substrate</name>
    </ligand>
</feature>
<evidence type="ECO:0000256" key="8">
    <source>
        <dbReference type="PIRSR" id="PIRSR001399-1"/>
    </source>
</evidence>
<dbReference type="Pfam" id="PF01220">
    <property type="entry name" value="DHquinase_II"/>
    <property type="match status" value="1"/>
</dbReference>
<dbReference type="UniPathway" id="UPA00053">
    <property type="reaction ID" value="UER00086"/>
</dbReference>
<dbReference type="PANTHER" id="PTHR21272:SF3">
    <property type="entry name" value="CATABOLIC 3-DEHYDROQUINASE"/>
    <property type="match status" value="1"/>
</dbReference>
<feature type="active site" description="Proton acceptor" evidence="7 8">
    <location>
        <position position="43"/>
    </location>
</feature>
<evidence type="ECO:0000256" key="3">
    <source>
        <dbReference type="ARBA" id="ARBA00011037"/>
    </source>
</evidence>
<dbReference type="GO" id="GO:0009423">
    <property type="term" value="P:chorismate biosynthetic process"/>
    <property type="evidence" value="ECO:0007669"/>
    <property type="project" value="UniProtKB-UniRule"/>
</dbReference>
<keyword evidence="7" id="KW-0028">Amino-acid biosynthesis</keyword>
<feature type="binding site" evidence="7">
    <location>
        <position position="107"/>
    </location>
    <ligand>
        <name>substrate</name>
    </ligand>
</feature>
<dbReference type="CDD" id="cd00466">
    <property type="entry name" value="DHQase_II"/>
    <property type="match status" value="1"/>
</dbReference>
<dbReference type="GO" id="GO:0003855">
    <property type="term" value="F:3-dehydroquinate dehydratase activity"/>
    <property type="evidence" value="ECO:0007669"/>
    <property type="project" value="UniProtKB-UniRule"/>
</dbReference>
<comment type="function">
    <text evidence="7">Catalyzes a trans-dehydration via an enolate intermediate.</text>
</comment>
<dbReference type="GO" id="GO:0009073">
    <property type="term" value="P:aromatic amino acid family biosynthetic process"/>
    <property type="evidence" value="ECO:0007669"/>
    <property type="project" value="UniProtKB-KW"/>
</dbReference>
<dbReference type="OrthoDB" id="9790793at2"/>
<gene>
    <name evidence="7" type="primary">aroQ</name>
    <name evidence="9" type="ORF">CAL29_01860</name>
</gene>
<protein>
    <recommendedName>
        <fullName evidence="5 7">3-dehydroquinate dehydratase</fullName>
        <shortName evidence="7">3-dehydroquinase</shortName>
        <ecNumber evidence="5 7">4.2.1.10</ecNumber>
    </recommendedName>
    <alternativeName>
        <fullName evidence="7">Type II DHQase</fullName>
    </alternativeName>
</protein>
<comment type="similarity">
    <text evidence="3 7">Belongs to the type-II 3-dehydroquinase family.</text>
</comment>
<dbReference type="EC" id="4.2.1.10" evidence="5 7"/>
<dbReference type="AlphaFoldDB" id="A0A261SID4"/>
<feature type="binding site" evidence="7">
    <location>
        <position position="94"/>
    </location>
    <ligand>
        <name>substrate</name>
    </ligand>
</feature>
<sequence length="167" mass="18129">MNTSTTTANTTDTTAAPSGQAITVWFLNGPNANLYGLDGNKTYGSESFPVLRARCEKKAADEGMTLHFVQSNHEGQLVDWIQEARGQSQGILINAAGLTYSSVPILDALLSYTGRIIEVHMSNIWRRESFRHHSYISKAADGVIAGLGAEGYELAIEAMARLIRRAA</sequence>
<organism evidence="9 10">
    <name type="scientific">Bordetella genomosp. 10</name>
    <dbReference type="NCBI Taxonomy" id="1416804"/>
    <lineage>
        <taxon>Bacteria</taxon>
        <taxon>Pseudomonadati</taxon>
        <taxon>Pseudomonadota</taxon>
        <taxon>Betaproteobacteria</taxon>
        <taxon>Burkholderiales</taxon>
        <taxon>Alcaligenaceae</taxon>
        <taxon>Bordetella</taxon>
    </lineage>
</organism>
<evidence type="ECO:0000313" key="9">
    <source>
        <dbReference type="EMBL" id="OZI37198.1"/>
    </source>
</evidence>
<dbReference type="GO" id="GO:0008652">
    <property type="term" value="P:amino acid biosynthetic process"/>
    <property type="evidence" value="ECO:0007669"/>
    <property type="project" value="UniProtKB-KW"/>
</dbReference>
<dbReference type="NCBIfam" id="NF003807">
    <property type="entry name" value="PRK05395.1-4"/>
    <property type="match status" value="1"/>
</dbReference>
<comment type="caution">
    <text evidence="7">Lacks conserved residue(s) required for the propagation of feature annotation.</text>
</comment>
<dbReference type="Proteomes" id="UP000216020">
    <property type="component" value="Unassembled WGS sequence"/>
</dbReference>
<feature type="active site" description="Proton donor" evidence="7 8">
    <location>
        <position position="120"/>
    </location>
</feature>
<dbReference type="NCBIfam" id="NF003805">
    <property type="entry name" value="PRK05395.1-2"/>
    <property type="match status" value="1"/>
</dbReference>
<evidence type="ECO:0000256" key="5">
    <source>
        <dbReference type="ARBA" id="ARBA00012060"/>
    </source>
</evidence>
<proteinExistence type="inferred from homology"/>
<keyword evidence="7" id="KW-0057">Aromatic amino acid biosynthesis</keyword>
<reference evidence="10" key="1">
    <citation type="submission" date="2017-05" db="EMBL/GenBank/DDBJ databases">
        <title>Complete and WGS of Bordetella genogroups.</title>
        <authorList>
            <person name="Spilker T."/>
            <person name="Lipuma J."/>
        </authorList>
    </citation>
    <scope>NUCLEOTIDE SEQUENCE [LARGE SCALE GENOMIC DNA]</scope>
    <source>
        <strain evidence="10">AU16122</strain>
    </source>
</reference>
<accession>A0A261SID4</accession>
<dbReference type="Gene3D" id="3.40.50.9100">
    <property type="entry name" value="Dehydroquinase, class II"/>
    <property type="match status" value="1"/>
</dbReference>
<evidence type="ECO:0000256" key="6">
    <source>
        <dbReference type="ARBA" id="ARBA00023239"/>
    </source>
</evidence>
<feature type="binding site" evidence="7">
    <location>
        <begin position="121"/>
        <end position="122"/>
    </location>
    <ligand>
        <name>substrate</name>
    </ligand>
</feature>
<evidence type="ECO:0000256" key="7">
    <source>
        <dbReference type="HAMAP-Rule" id="MF_00169"/>
    </source>
</evidence>
<dbReference type="InterPro" id="IPR001874">
    <property type="entry name" value="DHquinase_II"/>
</dbReference>
<comment type="catalytic activity">
    <reaction evidence="1 7">
        <text>3-dehydroquinate = 3-dehydroshikimate + H2O</text>
        <dbReference type="Rhea" id="RHEA:21096"/>
        <dbReference type="ChEBI" id="CHEBI:15377"/>
        <dbReference type="ChEBI" id="CHEBI:16630"/>
        <dbReference type="ChEBI" id="CHEBI:32364"/>
        <dbReference type="EC" id="4.2.1.10"/>
    </reaction>
</comment>
<dbReference type="PIRSF" id="PIRSF001399">
    <property type="entry name" value="DHquinase_II"/>
    <property type="match status" value="1"/>
</dbReference>
<evidence type="ECO:0000256" key="1">
    <source>
        <dbReference type="ARBA" id="ARBA00001864"/>
    </source>
</evidence>
<comment type="caution">
    <text evidence="9">The sequence shown here is derived from an EMBL/GenBank/DDBJ whole genome shotgun (WGS) entry which is preliminary data.</text>
</comment>
<keyword evidence="6 7" id="KW-0456">Lyase</keyword>
<dbReference type="HAMAP" id="MF_00169">
    <property type="entry name" value="AroQ"/>
    <property type="match status" value="1"/>
</dbReference>
<keyword evidence="10" id="KW-1185">Reference proteome</keyword>
<evidence type="ECO:0000256" key="2">
    <source>
        <dbReference type="ARBA" id="ARBA00004902"/>
    </source>
</evidence>
<comment type="subunit">
    <text evidence="4 7">Homododecamer.</text>
</comment>
<dbReference type="NCBIfam" id="NF003806">
    <property type="entry name" value="PRK05395.1-3"/>
    <property type="match status" value="1"/>
</dbReference>
<comment type="pathway">
    <text evidence="2 7">Metabolic intermediate biosynthesis; chorismate biosynthesis; chorismate from D-erythrose 4-phosphate and phosphoenolpyruvate: step 3/7.</text>
</comment>
<evidence type="ECO:0000256" key="4">
    <source>
        <dbReference type="ARBA" id="ARBA00011193"/>
    </source>
</evidence>